<dbReference type="Pfam" id="PF02167">
    <property type="entry name" value="Cytochrom_C1"/>
    <property type="match status" value="1"/>
</dbReference>
<keyword evidence="8 11" id="KW-0472">Membrane</keyword>
<feature type="binding site" description="covalent" evidence="9">
    <location>
        <position position="81"/>
    </location>
    <ligand>
        <name>heme c</name>
        <dbReference type="ChEBI" id="CHEBI:61717"/>
    </ligand>
</feature>
<feature type="transmembrane region" description="Helical" evidence="11">
    <location>
        <begin position="249"/>
        <end position="268"/>
    </location>
</feature>
<dbReference type="Gene3D" id="1.10.760.10">
    <property type="entry name" value="Cytochrome c-like domain"/>
    <property type="match status" value="1"/>
</dbReference>
<comment type="cofactor">
    <cofactor evidence="9">
        <name>heme c</name>
        <dbReference type="ChEBI" id="CHEBI:61717"/>
    </cofactor>
    <text evidence="9">Binds 1 heme c group covalently per subunit.</text>
</comment>
<evidence type="ECO:0000256" key="1">
    <source>
        <dbReference type="ARBA" id="ARBA00004370"/>
    </source>
</evidence>
<dbReference type="AlphaFoldDB" id="A0A219B3Y3"/>
<accession>A0A219B3Y3</accession>
<dbReference type="GO" id="GO:0020037">
    <property type="term" value="F:heme binding"/>
    <property type="evidence" value="ECO:0007669"/>
    <property type="project" value="InterPro"/>
</dbReference>
<evidence type="ECO:0000256" key="10">
    <source>
        <dbReference type="SAM" id="MobiDB-lite"/>
    </source>
</evidence>
<comment type="caution">
    <text evidence="13">The sequence shown here is derived from an EMBL/GenBank/DDBJ whole genome shotgun (WGS) entry which is preliminary data.</text>
</comment>
<evidence type="ECO:0000256" key="5">
    <source>
        <dbReference type="ARBA" id="ARBA00022723"/>
    </source>
</evidence>
<protein>
    <recommendedName>
        <fullName evidence="2">Cytochrome c1</fullName>
    </recommendedName>
</protein>
<feature type="binding site" description="covalent" evidence="9">
    <location>
        <position position="205"/>
    </location>
    <ligand>
        <name>heme c</name>
        <dbReference type="ChEBI" id="CHEBI:61717"/>
    </ligand>
</feature>
<evidence type="ECO:0000256" key="9">
    <source>
        <dbReference type="PIRSR" id="PIRSR602326-1"/>
    </source>
</evidence>
<dbReference type="OrthoDB" id="9808471at2"/>
<evidence type="ECO:0000313" key="14">
    <source>
        <dbReference type="Proteomes" id="UP000198462"/>
    </source>
</evidence>
<dbReference type="GO" id="GO:0009055">
    <property type="term" value="F:electron transfer activity"/>
    <property type="evidence" value="ECO:0007669"/>
    <property type="project" value="InterPro"/>
</dbReference>
<dbReference type="RefSeq" id="WP_088711845.1">
    <property type="nucleotide sequence ID" value="NZ_NFZT01000001.1"/>
</dbReference>
<comment type="subcellular location">
    <subcellularLocation>
        <location evidence="1">Membrane</location>
    </subcellularLocation>
</comment>
<evidence type="ECO:0000256" key="4">
    <source>
        <dbReference type="ARBA" id="ARBA00022692"/>
    </source>
</evidence>
<dbReference type="PROSITE" id="PS51007">
    <property type="entry name" value="CYTC"/>
    <property type="match status" value="1"/>
</dbReference>
<dbReference type="PANTHER" id="PTHR10266:SF3">
    <property type="entry name" value="CYTOCHROME C1, HEME PROTEIN, MITOCHONDRIAL"/>
    <property type="match status" value="1"/>
</dbReference>
<keyword evidence="7 9" id="KW-0408">Iron</keyword>
<feature type="region of interest" description="Disordered" evidence="10">
    <location>
        <begin position="282"/>
        <end position="306"/>
    </location>
</feature>
<dbReference type="InterPro" id="IPR009056">
    <property type="entry name" value="Cyt_c-like_dom"/>
</dbReference>
<dbReference type="PRINTS" id="PR00603">
    <property type="entry name" value="CYTOCHROMEC1"/>
</dbReference>
<dbReference type="GO" id="GO:0016020">
    <property type="term" value="C:membrane"/>
    <property type="evidence" value="ECO:0007669"/>
    <property type="project" value="UniProtKB-SubCell"/>
</dbReference>
<evidence type="ECO:0000256" key="3">
    <source>
        <dbReference type="ARBA" id="ARBA00022617"/>
    </source>
</evidence>
<evidence type="ECO:0000259" key="12">
    <source>
        <dbReference type="PROSITE" id="PS51007"/>
    </source>
</evidence>
<sequence>MVRIVGILAGAVFVFVLVLAALAPREDVPVDPTEEFHAHAHAPEGGWSWDGPLGLGVFGGYDNQQLQRGFKVFREVCSACHSLRYVSFRNLEGIGFSEAEVKVIAEEWPLEVAATNPDTGEATTEPAIPADRFPLVYPNEIAARAANNNAAPPDLSLMAKARADGANYIYSLMSGYQPVPADFPEDRVQESLHYNPYFHSLWIAMPPQLSDGLVTYDDGTEATTEQMAADVAAFLHWTAEPKMVERKTAGIGVLIFLLLFTSLSYVAYKRVWADVKASKVGGPGTRGGRADKGIHADAPGEGDHEA</sequence>
<dbReference type="PANTHER" id="PTHR10266">
    <property type="entry name" value="CYTOCHROME C1"/>
    <property type="match status" value="1"/>
</dbReference>
<evidence type="ECO:0000256" key="8">
    <source>
        <dbReference type="ARBA" id="ARBA00023136"/>
    </source>
</evidence>
<dbReference type="Proteomes" id="UP000198462">
    <property type="component" value="Unassembled WGS sequence"/>
</dbReference>
<feature type="domain" description="Cytochrome c" evidence="12">
    <location>
        <begin position="64"/>
        <end position="173"/>
    </location>
</feature>
<proteinExistence type="predicted"/>
<evidence type="ECO:0000256" key="11">
    <source>
        <dbReference type="SAM" id="Phobius"/>
    </source>
</evidence>
<keyword evidence="3 9" id="KW-0349">Heme</keyword>
<evidence type="ECO:0000256" key="7">
    <source>
        <dbReference type="ARBA" id="ARBA00023004"/>
    </source>
</evidence>
<evidence type="ECO:0000313" key="13">
    <source>
        <dbReference type="EMBL" id="OWV33057.1"/>
    </source>
</evidence>
<evidence type="ECO:0000256" key="2">
    <source>
        <dbReference type="ARBA" id="ARBA00016165"/>
    </source>
</evidence>
<keyword evidence="14" id="KW-1185">Reference proteome</keyword>
<dbReference type="EMBL" id="NFZT01000001">
    <property type="protein sequence ID" value="OWV33057.1"/>
    <property type="molecule type" value="Genomic_DNA"/>
</dbReference>
<organism evidence="13 14">
    <name type="scientific">Pacificimonas flava</name>
    <dbReference type="NCBI Taxonomy" id="1234595"/>
    <lineage>
        <taxon>Bacteria</taxon>
        <taxon>Pseudomonadati</taxon>
        <taxon>Pseudomonadota</taxon>
        <taxon>Alphaproteobacteria</taxon>
        <taxon>Sphingomonadales</taxon>
        <taxon>Sphingosinicellaceae</taxon>
        <taxon>Pacificimonas</taxon>
    </lineage>
</organism>
<evidence type="ECO:0000256" key="6">
    <source>
        <dbReference type="ARBA" id="ARBA00022989"/>
    </source>
</evidence>
<keyword evidence="4 11" id="KW-0812">Transmembrane</keyword>
<dbReference type="GO" id="GO:0046872">
    <property type="term" value="F:metal ion binding"/>
    <property type="evidence" value="ECO:0007669"/>
    <property type="project" value="UniProtKB-KW"/>
</dbReference>
<keyword evidence="6 11" id="KW-1133">Transmembrane helix</keyword>
<dbReference type="InterPro" id="IPR036909">
    <property type="entry name" value="Cyt_c-like_dom_sf"/>
</dbReference>
<keyword evidence="5 9" id="KW-0479">Metal-binding</keyword>
<reference evidence="14" key="1">
    <citation type="submission" date="2017-05" db="EMBL/GenBank/DDBJ databases">
        <authorList>
            <person name="Lin X."/>
        </authorList>
    </citation>
    <scope>NUCLEOTIDE SEQUENCE [LARGE SCALE GENOMIC DNA]</scope>
    <source>
        <strain evidence="14">JLT2012</strain>
    </source>
</reference>
<feature type="binding site" description="covalent" evidence="9">
    <location>
        <position position="80"/>
    </location>
    <ligand>
        <name>heme c</name>
        <dbReference type="ChEBI" id="CHEBI:61717"/>
    </ligand>
</feature>
<feature type="binding site" description="covalent" evidence="9">
    <location>
        <position position="77"/>
    </location>
    <ligand>
        <name>heme c</name>
        <dbReference type="ChEBI" id="CHEBI:61717"/>
    </ligand>
</feature>
<dbReference type="InterPro" id="IPR002326">
    <property type="entry name" value="Cyt_c1"/>
</dbReference>
<name>A0A219B3Y3_9SPHN</name>
<dbReference type="Gene3D" id="1.20.5.100">
    <property type="entry name" value="Cytochrome c1, transmembrane anchor, C-terminal"/>
    <property type="match status" value="1"/>
</dbReference>
<gene>
    <name evidence="13" type="ORF">B5C34_06005</name>
</gene>
<dbReference type="SUPFAM" id="SSF46626">
    <property type="entry name" value="Cytochrome c"/>
    <property type="match status" value="1"/>
</dbReference>